<sequence>MAKSKKTDKPDDAQTNEDTKVEEIIDAEVIEAQPEDSDQDDAPLAESEDPVGEPEDLAAENTVEESDAESAQLDAPIEAPQENSGSGFVPLVLGGVLAAGVGFAAASYLGSQGILFGHKANDSIAELTAKLEVQDDLIVLLKSNQDKIAETANAARDGVASAAESEARAAALSDRVEDLGAKLVTLEGRIIEAEKRPMTEGVSSTAIEAYEREVEQLRTLVSEQLAEAENLKENSTRTAQETLAQAALTRVISALDSGVPYRGPLTELAGATGASIPEALAAHADSGVTTNLALAEAFPAYARSALADARKQENANGGGGLAHFLKTQLGARSIEPKEGDDADAILSRAEAALREGRLDGALSELSALPETSQAVMADWRTLAETRVAAVQAVETLAQSLNSN</sequence>
<feature type="compositionally biased region" description="Acidic residues" evidence="2">
    <location>
        <begin position="24"/>
        <end position="68"/>
    </location>
</feature>
<evidence type="ECO:0000256" key="3">
    <source>
        <dbReference type="SAM" id="Phobius"/>
    </source>
</evidence>
<keyword evidence="5" id="KW-1185">Reference proteome</keyword>
<feature type="coiled-coil region" evidence="1">
    <location>
        <begin position="162"/>
        <end position="245"/>
    </location>
</feature>
<keyword evidence="3" id="KW-1133">Transmembrane helix</keyword>
<reference evidence="5" key="1">
    <citation type="submission" date="2016-11" db="EMBL/GenBank/DDBJ databases">
        <authorList>
            <person name="Varghese N."/>
            <person name="Submissions S."/>
        </authorList>
    </citation>
    <scope>NUCLEOTIDE SEQUENCE [LARGE SCALE GENOMIC DNA]</scope>
    <source>
        <strain evidence="5">DSM 100564</strain>
    </source>
</reference>
<organism evidence="4 5">
    <name type="scientific">Shimia gijangensis</name>
    <dbReference type="NCBI Taxonomy" id="1470563"/>
    <lineage>
        <taxon>Bacteria</taxon>
        <taxon>Pseudomonadati</taxon>
        <taxon>Pseudomonadota</taxon>
        <taxon>Alphaproteobacteria</taxon>
        <taxon>Rhodobacterales</taxon>
        <taxon>Roseobacteraceae</taxon>
    </lineage>
</organism>
<evidence type="ECO:0000313" key="5">
    <source>
        <dbReference type="Proteomes" id="UP000183982"/>
    </source>
</evidence>
<dbReference type="AlphaFoldDB" id="A0A1M6MVA7"/>
<dbReference type="EMBL" id="FQZQ01000014">
    <property type="protein sequence ID" value="SHJ87435.1"/>
    <property type="molecule type" value="Genomic_DNA"/>
</dbReference>
<protein>
    <submittedName>
        <fullName evidence="4">Uncharacterized conserved protein</fullName>
    </submittedName>
</protein>
<feature type="region of interest" description="Disordered" evidence="2">
    <location>
        <begin position="1"/>
        <end position="73"/>
    </location>
</feature>
<dbReference type="RefSeq" id="WP_073253555.1">
    <property type="nucleotide sequence ID" value="NZ_FQZQ01000014.1"/>
</dbReference>
<dbReference type="STRING" id="1470563.SAMN05444000_114108"/>
<feature type="compositionally biased region" description="Basic and acidic residues" evidence="2">
    <location>
        <begin position="1"/>
        <end position="23"/>
    </location>
</feature>
<keyword evidence="3" id="KW-0812">Transmembrane</keyword>
<feature type="transmembrane region" description="Helical" evidence="3">
    <location>
        <begin position="88"/>
        <end position="109"/>
    </location>
</feature>
<dbReference type="Proteomes" id="UP000183982">
    <property type="component" value="Unassembled WGS sequence"/>
</dbReference>
<accession>A0A1M6MVA7</accession>
<dbReference type="OrthoDB" id="7659420at2"/>
<keyword evidence="3" id="KW-0472">Membrane</keyword>
<evidence type="ECO:0000313" key="4">
    <source>
        <dbReference type="EMBL" id="SHJ87435.1"/>
    </source>
</evidence>
<gene>
    <name evidence="4" type="ORF">SAMN05444000_114108</name>
</gene>
<evidence type="ECO:0000256" key="1">
    <source>
        <dbReference type="SAM" id="Coils"/>
    </source>
</evidence>
<evidence type="ECO:0000256" key="2">
    <source>
        <dbReference type="SAM" id="MobiDB-lite"/>
    </source>
</evidence>
<keyword evidence="1" id="KW-0175">Coiled coil</keyword>
<proteinExistence type="predicted"/>
<name>A0A1M6MVA7_9RHOB</name>